<evidence type="ECO:0000313" key="8">
    <source>
        <dbReference type="EMBL" id="NXU02034.1"/>
    </source>
</evidence>
<dbReference type="OrthoDB" id="551896at2759"/>
<dbReference type="InterPro" id="IPR006904">
    <property type="entry name" value="DUF716"/>
</dbReference>
<feature type="non-terminal residue" evidence="8">
    <location>
        <position position="274"/>
    </location>
</feature>
<dbReference type="AlphaFoldDB" id="A0A7L3HA15"/>
<proteinExistence type="inferred from homology"/>
<dbReference type="EMBL" id="VZTT01045926">
    <property type="protein sequence ID" value="NXU02034.1"/>
    <property type="molecule type" value="Genomic_DNA"/>
</dbReference>
<keyword evidence="9" id="KW-1185">Reference proteome</keyword>
<organism evidence="8 9">
    <name type="scientific">Buphagus erythrorhynchus</name>
    <name type="common">red-billed oxpecker</name>
    <dbReference type="NCBI Taxonomy" id="245048"/>
    <lineage>
        <taxon>Eukaryota</taxon>
        <taxon>Metazoa</taxon>
        <taxon>Chordata</taxon>
        <taxon>Craniata</taxon>
        <taxon>Vertebrata</taxon>
        <taxon>Euteleostomi</taxon>
        <taxon>Archelosauria</taxon>
        <taxon>Archosauria</taxon>
        <taxon>Dinosauria</taxon>
        <taxon>Saurischia</taxon>
        <taxon>Theropoda</taxon>
        <taxon>Coelurosauria</taxon>
        <taxon>Aves</taxon>
        <taxon>Neognathae</taxon>
        <taxon>Neoaves</taxon>
        <taxon>Telluraves</taxon>
        <taxon>Australaves</taxon>
        <taxon>Passeriformes</taxon>
        <taxon>Sturnidae</taxon>
        <taxon>Buphagus</taxon>
    </lineage>
</organism>
<accession>A0A7L3HA15</accession>
<name>A0A7L3HA15_9PASS</name>
<evidence type="ECO:0000256" key="5">
    <source>
        <dbReference type="ARBA" id="ARBA00023136"/>
    </source>
</evidence>
<feature type="transmembrane region" description="Helical" evidence="7">
    <location>
        <begin position="143"/>
        <end position="164"/>
    </location>
</feature>
<gene>
    <name evidence="8" type="primary">Tmem45b_0</name>
    <name evidence="8" type="ORF">BUPERY_R10647</name>
</gene>
<evidence type="ECO:0000256" key="1">
    <source>
        <dbReference type="ARBA" id="ARBA00004141"/>
    </source>
</evidence>
<dbReference type="PANTHER" id="PTHR16007">
    <property type="entry name" value="EPIDIDYMAL MEMBRANE PROTEIN E9-RELATED"/>
    <property type="match status" value="1"/>
</dbReference>
<dbReference type="GO" id="GO:0016020">
    <property type="term" value="C:membrane"/>
    <property type="evidence" value="ECO:0007669"/>
    <property type="project" value="UniProtKB-SubCell"/>
</dbReference>
<feature type="transmembrane region" description="Helical" evidence="7">
    <location>
        <begin position="209"/>
        <end position="233"/>
    </location>
</feature>
<evidence type="ECO:0000256" key="4">
    <source>
        <dbReference type="ARBA" id="ARBA00022989"/>
    </source>
</evidence>
<dbReference type="InterPro" id="IPR042127">
    <property type="entry name" value="TMEM45"/>
</dbReference>
<evidence type="ECO:0000313" key="9">
    <source>
        <dbReference type="Proteomes" id="UP000566314"/>
    </source>
</evidence>
<keyword evidence="5 7" id="KW-0472">Membrane</keyword>
<feature type="transmembrane region" description="Helical" evidence="7">
    <location>
        <begin position="18"/>
        <end position="37"/>
    </location>
</feature>
<evidence type="ECO:0000256" key="7">
    <source>
        <dbReference type="SAM" id="Phobius"/>
    </source>
</evidence>
<dbReference type="Proteomes" id="UP000566314">
    <property type="component" value="Unassembled WGS sequence"/>
</dbReference>
<comment type="caution">
    <text evidence="8">The sequence shown here is derived from an EMBL/GenBank/DDBJ whole genome shotgun (WGS) entry which is preliminary data.</text>
</comment>
<dbReference type="Pfam" id="PF04819">
    <property type="entry name" value="DUF716"/>
    <property type="match status" value="1"/>
</dbReference>
<sequence length="274" mass="30843">FALQTEEVDRMANFKGHALPGSFFLLFGLWWSVKYPLQYLSQKLNKKSHRTHYFQRVDAIEGGIKIFFSLVGKGYISLAMPEMVLCGVPSFHDGLSQFAIQAGDLLSLAAAVVGNAALSRAHVLAGCLFYYHILHRPMLDQHIHSLLLIAIFAGAGSILLEVFLRDNIVLEMFRAGMTIVQGTWFWQIGVVLFQPWGGPMWDENDHSNIMFLTMCFFWHWAAAVAILAVNYSLAYCCLQRFRRGSGEPYISLGFRQQKCDSSSQAAFLNGSDEE</sequence>
<evidence type="ECO:0000256" key="6">
    <source>
        <dbReference type="ARBA" id="ARBA00039264"/>
    </source>
</evidence>
<feature type="transmembrane region" description="Helical" evidence="7">
    <location>
        <begin position="176"/>
        <end position="197"/>
    </location>
</feature>
<keyword evidence="4 7" id="KW-1133">Transmembrane helix</keyword>
<comment type="subcellular location">
    <subcellularLocation>
        <location evidence="1">Membrane</location>
        <topology evidence="1">Multi-pass membrane protein</topology>
    </subcellularLocation>
</comment>
<evidence type="ECO:0000256" key="2">
    <source>
        <dbReference type="ARBA" id="ARBA00006948"/>
    </source>
</evidence>
<comment type="similarity">
    <text evidence="2">Belongs to the TMEM45 family.</text>
</comment>
<dbReference type="PANTHER" id="PTHR16007:SF59">
    <property type="entry name" value="TRANSMEMBRANE PROTEIN 45B"/>
    <property type="match status" value="1"/>
</dbReference>
<protein>
    <recommendedName>
        <fullName evidence="6">Transmembrane protein 45B</fullName>
    </recommendedName>
</protein>
<keyword evidence="3 7" id="KW-0812">Transmembrane</keyword>
<evidence type="ECO:0000256" key="3">
    <source>
        <dbReference type="ARBA" id="ARBA00022692"/>
    </source>
</evidence>
<reference evidence="8 9" key="1">
    <citation type="submission" date="2019-09" db="EMBL/GenBank/DDBJ databases">
        <title>Bird 10,000 Genomes (B10K) Project - Family phase.</title>
        <authorList>
            <person name="Zhang G."/>
        </authorList>
    </citation>
    <scope>NUCLEOTIDE SEQUENCE [LARGE SCALE GENOMIC DNA]</scope>
    <source>
        <strain evidence="8">B10K-DU-012-02</strain>
    </source>
</reference>
<feature type="non-terminal residue" evidence="8">
    <location>
        <position position="1"/>
    </location>
</feature>